<dbReference type="Proteomes" id="UP000887579">
    <property type="component" value="Unplaced"/>
</dbReference>
<dbReference type="WBParaSite" id="ES5_v2.g10059.t1">
    <property type="protein sequence ID" value="ES5_v2.g10059.t1"/>
    <property type="gene ID" value="ES5_v2.g10059"/>
</dbReference>
<accession>A0AC34EZN2</accession>
<protein>
    <submittedName>
        <fullName evidence="2">BTB domain-containing protein</fullName>
    </submittedName>
</protein>
<proteinExistence type="predicted"/>
<organism evidence="1 2">
    <name type="scientific">Panagrolaimus sp. ES5</name>
    <dbReference type="NCBI Taxonomy" id="591445"/>
    <lineage>
        <taxon>Eukaryota</taxon>
        <taxon>Metazoa</taxon>
        <taxon>Ecdysozoa</taxon>
        <taxon>Nematoda</taxon>
        <taxon>Chromadorea</taxon>
        <taxon>Rhabditida</taxon>
        <taxon>Tylenchina</taxon>
        <taxon>Panagrolaimomorpha</taxon>
        <taxon>Panagrolaimoidea</taxon>
        <taxon>Panagrolaimidae</taxon>
        <taxon>Panagrolaimus</taxon>
    </lineage>
</organism>
<evidence type="ECO:0000313" key="1">
    <source>
        <dbReference type="Proteomes" id="UP000887579"/>
    </source>
</evidence>
<reference evidence="2" key="1">
    <citation type="submission" date="2022-11" db="UniProtKB">
        <authorList>
            <consortium name="WormBaseParasite"/>
        </authorList>
    </citation>
    <scope>IDENTIFICATION</scope>
</reference>
<name>A0AC34EZN2_9BILA</name>
<sequence length="289" mass="33586">MDFQPFLIEDVLRVSQKEIQHMATHYSEDATTESKEIEGISHVRHFMYINHNVDDKQEDDPESDMFTVTLSFYYLGEQKLRAKFGFYVKSALFVDKLDSDVIFSEDDDHYAGVETKLTLGHFLWERNDHDFVITVGKDDITEIKIHKNVLASRSPVFDAMLQTDMKEKAENRLEIIDFDVEVVQAAVEFFYDRETYKSLDLEKLISLLQFAEKYDIKDFKTKIEYAFLPHLYPETVCQIASAALTSNSSVLKNLCLESIIIYLKFGISFQNSEMLDKDFMAEIIHTASK</sequence>
<evidence type="ECO:0000313" key="2">
    <source>
        <dbReference type="WBParaSite" id="ES5_v2.g10059.t1"/>
    </source>
</evidence>